<dbReference type="EMBL" id="CM056792">
    <property type="protein sequence ID" value="KAJ8722296.1"/>
    <property type="molecule type" value="Genomic_DNA"/>
</dbReference>
<evidence type="ECO:0000313" key="2">
    <source>
        <dbReference type="Proteomes" id="UP001231649"/>
    </source>
</evidence>
<organism evidence="1 2">
    <name type="scientific">Mythimna loreyi</name>
    <dbReference type="NCBI Taxonomy" id="667449"/>
    <lineage>
        <taxon>Eukaryota</taxon>
        <taxon>Metazoa</taxon>
        <taxon>Ecdysozoa</taxon>
        <taxon>Arthropoda</taxon>
        <taxon>Hexapoda</taxon>
        <taxon>Insecta</taxon>
        <taxon>Pterygota</taxon>
        <taxon>Neoptera</taxon>
        <taxon>Endopterygota</taxon>
        <taxon>Lepidoptera</taxon>
        <taxon>Glossata</taxon>
        <taxon>Ditrysia</taxon>
        <taxon>Noctuoidea</taxon>
        <taxon>Noctuidae</taxon>
        <taxon>Noctuinae</taxon>
        <taxon>Hadenini</taxon>
        <taxon>Mythimna</taxon>
    </lineage>
</organism>
<proteinExistence type="predicted"/>
<reference evidence="1" key="1">
    <citation type="submission" date="2023-03" db="EMBL/GenBank/DDBJ databases">
        <title>Chromosome-level genomes of two armyworms, Mythimna separata and Mythimna loreyi, provide insights into the biosynthesis and reception of sex pheromones.</title>
        <authorList>
            <person name="Zhao H."/>
        </authorList>
    </citation>
    <scope>NUCLEOTIDE SEQUENCE</scope>
    <source>
        <strain evidence="1">BeijingLab</strain>
    </source>
</reference>
<gene>
    <name evidence="1" type="ORF">PYW08_004698</name>
</gene>
<dbReference type="Proteomes" id="UP001231649">
    <property type="component" value="Chromosome 16"/>
</dbReference>
<evidence type="ECO:0000313" key="1">
    <source>
        <dbReference type="EMBL" id="KAJ8722296.1"/>
    </source>
</evidence>
<comment type="caution">
    <text evidence="1">The sequence shown here is derived from an EMBL/GenBank/DDBJ whole genome shotgun (WGS) entry which is preliminary data.</text>
</comment>
<name>A0ACC2QPK3_9NEOP</name>
<accession>A0ACC2QPK3</accession>
<sequence length="768" mass="84536">MNDISLKIVESPKSHGGVDVSPSGDASAENEVDPLALDEAEVDGAKEPVSLEAALEKVDEEKAGNCDDNAKEKVISESQNGSSDSFVNVQSENAKEELIKEENSPAAVAETLSSEPTKQTENEPAITTEPTPVPEVVEKPVASENVVVETVVPKKEPSPVKEVLMVVEEPKKLEPEADAEMTEVVTVEEKVEVKAEKPKPKPMNGDVAKEEQGTKRRSSEEVDTESPLKKLCIEVEKTFPQHDTMINDYIQTATKNNVDEIQRHTEQLLSEIQTLRELAQKKEHEWNNILHLKKVKEEILLRLLRRKQVLSFEKAAEINGADRDRDPFDYLNQAKNLAIDKSDEISGLALKQPGSNINPMMQTPIMPVTSHFNPMAGLPPPYDKAHMSMPKPVFPQQMMMPGHLTGFPRDMNGQLPTSFGLPMGRQGPTKDVKSIIADYRQRNPEVMPRRGRRMKSILNPNMMNAPRPIAPKVDGMNNLNSLNMLFNNLDMNQKAMLERLQQIQAGSLPNGLSFKDVLVQFANMQQANSGLIPNRPPETITNRPEHHIRPEGRRRQERNHEEAHVSVKQAERLASPSPRLPPPPPYPEISLLPVTTSQESSTQQNSLLHGILTKQALPASQSYSPTLAKLLMSPERKQSAPTLPTFGQAKNCGEITITPVQPTPPPEPQPEKPEEVVQLDDEESPASEGEASGSPAGSGSGRLVIDEGGAEAPADAAEPADNNDDAPLCQGCRRRDAQFVCAGCANQWYCSRDCQVAAWDEHSEMCSG</sequence>
<protein>
    <submittedName>
        <fullName evidence="1">Uncharacterized protein</fullName>
    </submittedName>
</protein>
<keyword evidence="2" id="KW-1185">Reference proteome</keyword>